<gene>
    <name evidence="2" type="ordered locus">Spiaf_1591</name>
</gene>
<feature type="region of interest" description="Disordered" evidence="1">
    <location>
        <begin position="93"/>
        <end position="118"/>
    </location>
</feature>
<keyword evidence="3" id="KW-1185">Reference proteome</keyword>
<dbReference type="OrthoDB" id="371162at2"/>
<dbReference type="AlphaFoldDB" id="H9UJF6"/>
<evidence type="ECO:0000313" key="3">
    <source>
        <dbReference type="Proteomes" id="UP000007383"/>
    </source>
</evidence>
<dbReference type="HOGENOM" id="CLU_2107476_0_0_12"/>
<sequence length="118" mass="12760">MDQREVTLQTINNGAILDLFSEELDALLENIADDNTDAEKARSITIKVTVKPTKDRAMAETKVEVNSKLAPLKPHESFVLLSSDGRRVKAYTADPGGQPDLPGVGDNIRGFPVEGQGV</sequence>
<dbReference type="eggNOG" id="ENOG50331KR">
    <property type="taxonomic scope" value="Bacteria"/>
</dbReference>
<reference evidence="3" key="1">
    <citation type="journal article" date="2013" name="Stand. Genomic Sci.">
        <title>Complete genome sequence of the halophilic bacterium Spirochaeta africana type strain (Z-7692(T)) from the alkaline Lake Magadi in the East African Rift.</title>
        <authorList>
            <person name="Liolos K."/>
            <person name="Abt B."/>
            <person name="Scheuner C."/>
            <person name="Teshima H."/>
            <person name="Held B."/>
            <person name="Lapidus A."/>
            <person name="Nolan M."/>
            <person name="Lucas S."/>
            <person name="Deshpande S."/>
            <person name="Cheng J.F."/>
            <person name="Tapia R."/>
            <person name="Goodwin L.A."/>
            <person name="Pitluck S."/>
            <person name="Pagani I."/>
            <person name="Ivanova N."/>
            <person name="Mavromatis K."/>
            <person name="Mikhailova N."/>
            <person name="Huntemann M."/>
            <person name="Pati A."/>
            <person name="Chen A."/>
            <person name="Palaniappan K."/>
            <person name="Land M."/>
            <person name="Rohde M."/>
            <person name="Tindall B.J."/>
            <person name="Detter J.C."/>
            <person name="Goker M."/>
            <person name="Bristow J."/>
            <person name="Eisen J.A."/>
            <person name="Markowitz V."/>
            <person name="Hugenholtz P."/>
            <person name="Woyke T."/>
            <person name="Klenk H.P."/>
            <person name="Kyrpides N.C."/>
        </authorList>
    </citation>
    <scope>NUCLEOTIDE SEQUENCE</scope>
    <source>
        <strain evidence="3">ATCC 700263 / DSM 8902 / Z-7692</strain>
    </source>
</reference>
<dbReference type="Proteomes" id="UP000007383">
    <property type="component" value="Chromosome"/>
</dbReference>
<dbReference type="PATRIC" id="fig|889378.3.peg.1579"/>
<dbReference type="EMBL" id="CP003282">
    <property type="protein sequence ID" value="AFG37649.1"/>
    <property type="molecule type" value="Genomic_DNA"/>
</dbReference>
<evidence type="ECO:0000313" key="2">
    <source>
        <dbReference type="EMBL" id="AFG37649.1"/>
    </source>
</evidence>
<dbReference type="RefSeq" id="WP_014455632.1">
    <property type="nucleotide sequence ID" value="NC_017098.1"/>
</dbReference>
<organism evidence="2 3">
    <name type="scientific">Spirochaeta africana (strain ATCC 700263 / DSM 8902 / Z-7692)</name>
    <dbReference type="NCBI Taxonomy" id="889378"/>
    <lineage>
        <taxon>Bacteria</taxon>
        <taxon>Pseudomonadati</taxon>
        <taxon>Spirochaetota</taxon>
        <taxon>Spirochaetia</taxon>
        <taxon>Spirochaetales</taxon>
        <taxon>Spirochaetaceae</taxon>
        <taxon>Spirochaeta</taxon>
    </lineage>
</organism>
<accession>H9UJF6</accession>
<evidence type="ECO:0000256" key="1">
    <source>
        <dbReference type="SAM" id="MobiDB-lite"/>
    </source>
</evidence>
<name>H9UJF6_SPIAZ</name>
<protein>
    <submittedName>
        <fullName evidence="2">Uncharacterized protein</fullName>
    </submittedName>
</protein>
<proteinExistence type="predicted"/>
<dbReference type="KEGG" id="sfc:Spiaf_1591"/>
<dbReference type="STRING" id="889378.Spiaf_1591"/>